<dbReference type="Proteomes" id="UP000002219">
    <property type="component" value="Chromosome 2"/>
</dbReference>
<dbReference type="InterPro" id="IPR011051">
    <property type="entry name" value="RmlC_Cupin_sf"/>
</dbReference>
<feature type="compositionally biased region" description="Low complexity" evidence="1">
    <location>
        <begin position="13"/>
        <end position="43"/>
    </location>
</feature>
<dbReference type="RefSeq" id="WP_013155951.1">
    <property type="nucleotide sequence ID" value="NC_014211.1"/>
</dbReference>
<gene>
    <name evidence="2" type="ordered locus">Ndas_4962</name>
</gene>
<evidence type="ECO:0000313" key="2">
    <source>
        <dbReference type="EMBL" id="ADH70344.1"/>
    </source>
</evidence>
<reference evidence="2 3" key="1">
    <citation type="journal article" date="2010" name="Stand. Genomic Sci.">
        <title>Complete genome sequence of Nocardiopsis dassonvillei type strain (IMRU 509).</title>
        <authorList>
            <person name="Sun H."/>
            <person name="Lapidus A."/>
            <person name="Nolan M."/>
            <person name="Lucas S."/>
            <person name="Del Rio T.G."/>
            <person name="Tice H."/>
            <person name="Cheng J.F."/>
            <person name="Tapia R."/>
            <person name="Han C."/>
            <person name="Goodwin L."/>
            <person name="Pitluck S."/>
            <person name="Pagani I."/>
            <person name="Ivanova N."/>
            <person name="Mavromatis K."/>
            <person name="Mikhailova N."/>
            <person name="Pati A."/>
            <person name="Chen A."/>
            <person name="Palaniappan K."/>
            <person name="Land M."/>
            <person name="Hauser L."/>
            <person name="Chang Y.J."/>
            <person name="Jeffries C.D."/>
            <person name="Djao O.D."/>
            <person name="Rohde M."/>
            <person name="Sikorski J."/>
            <person name="Goker M."/>
            <person name="Woyke T."/>
            <person name="Bristow J."/>
            <person name="Eisen J.A."/>
            <person name="Markowitz V."/>
            <person name="Hugenholtz P."/>
            <person name="Kyrpides N.C."/>
            <person name="Klenk H.P."/>
        </authorList>
    </citation>
    <scope>NUCLEOTIDE SEQUENCE [LARGE SCALE GENOMIC DNA]</scope>
    <source>
        <strain evidence="3">ATCC 23218 / DSM 43111 / CIP 107115 / JCM 7437 / KCTC 9190 / NBRC 14626 / NCTC 10488 / NRRL B-5397 / IMRU 509</strain>
        <plasmid evidence="3">Chromosome 2</plasmid>
    </source>
</reference>
<evidence type="ECO:0000313" key="3">
    <source>
        <dbReference type="Proteomes" id="UP000002219"/>
    </source>
</evidence>
<dbReference type="InterPro" id="IPR014710">
    <property type="entry name" value="RmlC-like_jellyroll"/>
</dbReference>
<dbReference type="KEGG" id="nda:Ndas_4962"/>
<geneLocation type="plasmid" evidence="3">
    <name>pNDAS01</name>
</geneLocation>
<name>D7B836_NOCDD</name>
<accession>D7B836</accession>
<proteinExistence type="predicted"/>
<evidence type="ECO:0000256" key="1">
    <source>
        <dbReference type="SAM" id="MobiDB-lite"/>
    </source>
</evidence>
<dbReference type="AlphaFoldDB" id="D7B836"/>
<evidence type="ECO:0008006" key="4">
    <source>
        <dbReference type="Google" id="ProtNLM"/>
    </source>
</evidence>
<dbReference type="GeneID" id="91487879"/>
<organism evidence="2 3">
    <name type="scientific">Nocardiopsis dassonvillei (strain ATCC 23218 / DSM 43111 / CIP 107115 / JCM 7437 / KCTC 9190 / NBRC 14626 / NCTC 10488 / NRRL B-5397 / IMRU 509)</name>
    <name type="common">Actinomadura dassonvillei</name>
    <dbReference type="NCBI Taxonomy" id="446468"/>
    <lineage>
        <taxon>Bacteria</taxon>
        <taxon>Bacillati</taxon>
        <taxon>Actinomycetota</taxon>
        <taxon>Actinomycetes</taxon>
        <taxon>Streptosporangiales</taxon>
        <taxon>Nocardiopsidaceae</taxon>
        <taxon>Nocardiopsis</taxon>
    </lineage>
</organism>
<dbReference type="SUPFAM" id="SSF51182">
    <property type="entry name" value="RmlC-like cupins"/>
    <property type="match status" value="1"/>
</dbReference>
<dbReference type="HOGENOM" id="CLU_106279_0_0_11"/>
<keyword evidence="3" id="KW-1185">Reference proteome</keyword>
<protein>
    <recommendedName>
        <fullName evidence="4">Cupin domain-containing protein</fullName>
    </recommendedName>
</protein>
<dbReference type="Gene3D" id="2.60.120.10">
    <property type="entry name" value="Jelly Rolls"/>
    <property type="match status" value="1"/>
</dbReference>
<feature type="region of interest" description="Disordered" evidence="1">
    <location>
        <begin position="1"/>
        <end position="47"/>
    </location>
</feature>
<sequence>MPQRTLSGTAVLPAPHNATAPAAAAPAAAAPAPSSAPSPRSAPVSLEGIGDVVDAGRRSGYAHLGERRMPTLGRLVTAARGAAASLGGPTLRPSRRGRWQLVPRAARRQAGGRLRVTAVALEPNSFVSGPAPHPSRQHGMEVLYLVSGRAHLIASASDGQMRSASELSAGRARVVGSAEGSGGRHHLVNTGDEVAVVVRVTA</sequence>
<dbReference type="EMBL" id="CP002041">
    <property type="protein sequence ID" value="ADH70344.1"/>
    <property type="molecule type" value="Genomic_DNA"/>
</dbReference>